<dbReference type="OMA" id="EMWLARE"/>
<name>A0A1Y2LX28_EPING</name>
<dbReference type="InParanoid" id="A0A1Y2LX28"/>
<keyword evidence="3" id="KW-1185">Reference proteome</keyword>
<feature type="domain" description="Heterokaryon incompatibility" evidence="1">
    <location>
        <begin position="55"/>
        <end position="144"/>
    </location>
</feature>
<evidence type="ECO:0000259" key="1">
    <source>
        <dbReference type="Pfam" id="PF06985"/>
    </source>
</evidence>
<organism evidence="2 3">
    <name type="scientific">Epicoccum nigrum</name>
    <name type="common">Soil fungus</name>
    <name type="synonym">Epicoccum purpurascens</name>
    <dbReference type="NCBI Taxonomy" id="105696"/>
    <lineage>
        <taxon>Eukaryota</taxon>
        <taxon>Fungi</taxon>
        <taxon>Dikarya</taxon>
        <taxon>Ascomycota</taxon>
        <taxon>Pezizomycotina</taxon>
        <taxon>Dothideomycetes</taxon>
        <taxon>Pleosporomycetidae</taxon>
        <taxon>Pleosporales</taxon>
        <taxon>Pleosporineae</taxon>
        <taxon>Didymellaceae</taxon>
        <taxon>Epicoccum</taxon>
    </lineage>
</organism>
<evidence type="ECO:0000313" key="2">
    <source>
        <dbReference type="EMBL" id="OSS47717.1"/>
    </source>
</evidence>
<dbReference type="STRING" id="105696.A0A1Y2LX28"/>
<evidence type="ECO:0000313" key="3">
    <source>
        <dbReference type="Proteomes" id="UP000193240"/>
    </source>
</evidence>
<dbReference type="PANTHER" id="PTHR24148:SF73">
    <property type="entry name" value="HET DOMAIN PROTEIN (AFU_ORTHOLOGUE AFUA_8G01020)"/>
    <property type="match status" value="1"/>
</dbReference>
<dbReference type="PANTHER" id="PTHR24148">
    <property type="entry name" value="ANKYRIN REPEAT DOMAIN-CONTAINING PROTEIN 39 HOMOLOG-RELATED"/>
    <property type="match status" value="1"/>
</dbReference>
<dbReference type="InterPro" id="IPR010730">
    <property type="entry name" value="HET"/>
</dbReference>
<dbReference type="AlphaFoldDB" id="A0A1Y2LX28"/>
<accession>A0A1Y2LX28</accession>
<reference evidence="2 3" key="1">
    <citation type="journal article" date="2017" name="Genome Announc.">
        <title>Genome sequence of the saprophytic ascomycete Epicoccum nigrum ICMP 19927 strain isolated from New Zealand.</title>
        <authorList>
            <person name="Fokin M."/>
            <person name="Fleetwood D."/>
            <person name="Weir B.S."/>
            <person name="Villas-Boas S.G."/>
        </authorList>
    </citation>
    <scope>NUCLEOTIDE SEQUENCE [LARGE SCALE GENOMIC DNA]</scope>
    <source>
        <strain evidence="2 3">ICMP 19927</strain>
    </source>
</reference>
<dbReference type="Proteomes" id="UP000193240">
    <property type="component" value="Unassembled WGS sequence"/>
</dbReference>
<dbReference type="InterPro" id="IPR052895">
    <property type="entry name" value="HetReg/Transcr_Mod"/>
</dbReference>
<dbReference type="EMBL" id="KZ107848">
    <property type="protein sequence ID" value="OSS47717.1"/>
    <property type="molecule type" value="Genomic_DNA"/>
</dbReference>
<protein>
    <recommendedName>
        <fullName evidence="1">Heterokaryon incompatibility domain-containing protein</fullName>
    </recommendedName>
</protein>
<gene>
    <name evidence="2" type="ORF">B5807_07293</name>
</gene>
<sequence>MRLKEFPYLAEEYEYEPLDLAKHQIRLLALKPSTSSDDPIECGVKVFNMDDAPYYITLSYVWGDLLPRRRIFLNGRWLYIRENLFDFLLCFRDDPSNIQYLWIDQLCIAQTLDMERNHQVQLMSRVYKHCLYVIVWLGQKSYPHASGFDQRPERHVASKLFHNRYFRRLWVVQEVFLAPQIRVFCGSHTADFEAWNLDSNPGSPTLKLLDVAHDTEDSAIDIERVWVHLDALVRVMLGGDMLECEEFFDSVFSNPDILRHPDHRGLLPLAECINRYSKYECFNQCDKVYGLLGLVVEEQRPMVNYQKTREEVIADVLMILSALHWRETKAVSFIPNTKVPKQYWIDASCLTRLAKSMGLEEQCSPISYLVEHVYETIARAKTNKILNFPIQAIGHTPGEGGQWWYQDFDLKHSLLASPTEPAWANRGLNVGIPGRFQPHPDFHFDGTPWV</sequence>
<dbReference type="Pfam" id="PF06985">
    <property type="entry name" value="HET"/>
    <property type="match status" value="1"/>
</dbReference>
<proteinExistence type="predicted"/>